<gene>
    <name evidence="3" type="ORF">UCDDA912_g07189</name>
</gene>
<evidence type="ECO:0000313" key="3">
    <source>
        <dbReference type="EMBL" id="KKY32852.1"/>
    </source>
</evidence>
<dbReference type="STRING" id="1214573.A0A0G2FE74"/>
<dbReference type="AlphaFoldDB" id="A0A0G2FE74"/>
<dbReference type="PANTHER" id="PTHR37017:SF11">
    <property type="entry name" value="ESTERASE_LIPASE_THIOESTERASE DOMAIN-CONTAINING PROTEIN"/>
    <property type="match status" value="1"/>
</dbReference>
<dbReference type="OrthoDB" id="408373at2759"/>
<feature type="domain" description="AB hydrolase-1" evidence="2">
    <location>
        <begin position="29"/>
        <end position="261"/>
    </location>
</feature>
<dbReference type="EMBL" id="LCUC01000275">
    <property type="protein sequence ID" value="KKY32852.1"/>
    <property type="molecule type" value="Genomic_DNA"/>
</dbReference>
<dbReference type="Proteomes" id="UP000034680">
    <property type="component" value="Unassembled WGS sequence"/>
</dbReference>
<dbReference type="SUPFAM" id="SSF53474">
    <property type="entry name" value="alpha/beta-Hydrolases"/>
    <property type="match status" value="1"/>
</dbReference>
<proteinExistence type="predicted"/>
<keyword evidence="1" id="KW-0732">Signal</keyword>
<reference evidence="3 4" key="2">
    <citation type="submission" date="2015-05" db="EMBL/GenBank/DDBJ databases">
        <authorList>
            <person name="Morales-Cruz A."/>
            <person name="Amrine K.C."/>
            <person name="Cantu D."/>
        </authorList>
    </citation>
    <scope>NUCLEOTIDE SEQUENCE [LARGE SCALE GENOMIC DNA]</scope>
    <source>
        <strain evidence="3">DA912</strain>
    </source>
</reference>
<dbReference type="Pfam" id="PF12697">
    <property type="entry name" value="Abhydrolase_6"/>
    <property type="match status" value="1"/>
</dbReference>
<organism evidence="3 4">
    <name type="scientific">Diaporthe ampelina</name>
    <dbReference type="NCBI Taxonomy" id="1214573"/>
    <lineage>
        <taxon>Eukaryota</taxon>
        <taxon>Fungi</taxon>
        <taxon>Dikarya</taxon>
        <taxon>Ascomycota</taxon>
        <taxon>Pezizomycotina</taxon>
        <taxon>Sordariomycetes</taxon>
        <taxon>Sordariomycetidae</taxon>
        <taxon>Diaporthales</taxon>
        <taxon>Diaporthaceae</taxon>
        <taxon>Diaporthe</taxon>
    </lineage>
</organism>
<dbReference type="InterPro" id="IPR000073">
    <property type="entry name" value="AB_hydrolase_1"/>
</dbReference>
<dbReference type="PANTHER" id="PTHR37017">
    <property type="entry name" value="AB HYDROLASE-1 DOMAIN-CONTAINING PROTEIN-RELATED"/>
    <property type="match status" value="1"/>
</dbReference>
<name>A0A0G2FE74_9PEZI</name>
<dbReference type="InterPro" id="IPR052897">
    <property type="entry name" value="Sec-Metab_Biosynth_Hydrolase"/>
</dbReference>
<dbReference type="InterPro" id="IPR029058">
    <property type="entry name" value="AB_hydrolase_fold"/>
</dbReference>
<feature type="signal peptide" evidence="1">
    <location>
        <begin position="1"/>
        <end position="17"/>
    </location>
</feature>
<accession>A0A0G2FE74</accession>
<keyword evidence="4" id="KW-1185">Reference proteome</keyword>
<feature type="chain" id="PRO_5002544122" description="AB hydrolase-1 domain-containing protein" evidence="1">
    <location>
        <begin position="18"/>
        <end position="278"/>
    </location>
</feature>
<reference evidence="3 4" key="1">
    <citation type="submission" date="2015-05" db="EMBL/GenBank/DDBJ databases">
        <title>Distinctive expansion of gene families associated with plant cell wall degradation and secondary metabolism in the genomes of grapevine trunk pathogens.</title>
        <authorList>
            <person name="Lawrence D.P."/>
            <person name="Travadon R."/>
            <person name="Rolshausen P.E."/>
            <person name="Baumgartner K."/>
        </authorList>
    </citation>
    <scope>NUCLEOTIDE SEQUENCE [LARGE SCALE GENOMIC DNA]</scope>
    <source>
        <strain evidence="3">DA912</strain>
    </source>
</reference>
<evidence type="ECO:0000259" key="2">
    <source>
        <dbReference type="Pfam" id="PF12697"/>
    </source>
</evidence>
<dbReference type="Gene3D" id="3.40.50.1820">
    <property type="entry name" value="alpha/beta hydrolase"/>
    <property type="match status" value="1"/>
</dbReference>
<comment type="caution">
    <text evidence="3">The sequence shown here is derived from an EMBL/GenBank/DDBJ whole genome shotgun (WGS) entry which is preliminary data.</text>
</comment>
<evidence type="ECO:0000256" key="1">
    <source>
        <dbReference type="SAM" id="SignalP"/>
    </source>
</evidence>
<protein>
    <recommendedName>
        <fullName evidence="2">AB hydrolase-1 domain-containing protein</fullName>
    </recommendedName>
</protein>
<evidence type="ECO:0000313" key="4">
    <source>
        <dbReference type="Proteomes" id="UP000034680"/>
    </source>
</evidence>
<sequence>MHLANLALAAMATVGLAAPAPKRDVLPTVVFTPGAWHGTWAFDTVRSQLEALGYPTEAVALPSVGSANASVGVAEDAAALSAELATLTDAGKNVVMVCHSYGGVVASVAAEGFGYKDRSAAGLGDNGVIMLVYMTAFAAPAQTSLLDALGGEYLWWMIPDATGEFITAANASQVFYADVASETLVEEAVAALEPEPARIFSDDNTYEPWNNGVEVGFFFTEQDQAIPLATQQSMAAQFPSGYVSYTMNSSHSPFLSMPEKVTEGVVLAATQGLAKLLL</sequence>